<accession>A0A1E3PEB9</accession>
<evidence type="ECO:0000256" key="2">
    <source>
        <dbReference type="ARBA" id="ARBA00023128"/>
    </source>
</evidence>
<comment type="subcellular location">
    <subcellularLocation>
        <location evidence="1 4">Mitochondrion matrix</location>
    </subcellularLocation>
</comment>
<dbReference type="Proteomes" id="UP000095009">
    <property type="component" value="Unassembled WGS sequence"/>
</dbReference>
<dbReference type="Pfam" id="PF03937">
    <property type="entry name" value="Sdh5"/>
    <property type="match status" value="1"/>
</dbReference>
<evidence type="ECO:0000313" key="6">
    <source>
        <dbReference type="Proteomes" id="UP000095009"/>
    </source>
</evidence>
<dbReference type="GO" id="GO:0006099">
    <property type="term" value="P:tricarboxylic acid cycle"/>
    <property type="evidence" value="ECO:0007669"/>
    <property type="project" value="TreeGrafter"/>
</dbReference>
<reference evidence="5 6" key="1">
    <citation type="journal article" date="2016" name="Proc. Natl. Acad. Sci. U.S.A.">
        <title>Comparative genomics of biotechnologically important yeasts.</title>
        <authorList>
            <person name="Riley R."/>
            <person name="Haridas S."/>
            <person name="Wolfe K.H."/>
            <person name="Lopes M.R."/>
            <person name="Hittinger C.T."/>
            <person name="Goeker M."/>
            <person name="Salamov A.A."/>
            <person name="Wisecaver J.H."/>
            <person name="Long T.M."/>
            <person name="Calvey C.H."/>
            <person name="Aerts A.L."/>
            <person name="Barry K.W."/>
            <person name="Choi C."/>
            <person name="Clum A."/>
            <person name="Coughlan A.Y."/>
            <person name="Deshpande S."/>
            <person name="Douglass A.P."/>
            <person name="Hanson S.J."/>
            <person name="Klenk H.-P."/>
            <person name="LaButti K.M."/>
            <person name="Lapidus A."/>
            <person name="Lindquist E.A."/>
            <person name="Lipzen A.M."/>
            <person name="Meier-Kolthoff J.P."/>
            <person name="Ohm R.A."/>
            <person name="Otillar R.P."/>
            <person name="Pangilinan J.L."/>
            <person name="Peng Y."/>
            <person name="Rokas A."/>
            <person name="Rosa C.A."/>
            <person name="Scheuner C."/>
            <person name="Sibirny A.A."/>
            <person name="Slot J.C."/>
            <person name="Stielow J.B."/>
            <person name="Sun H."/>
            <person name="Kurtzman C.P."/>
            <person name="Blackwell M."/>
            <person name="Grigoriev I.V."/>
            <person name="Jeffries T.W."/>
        </authorList>
    </citation>
    <scope>NUCLEOTIDE SEQUENCE [LARGE SCALE GENOMIC DNA]</scope>
    <source>
        <strain evidence="5 6">DSM 6958</strain>
    </source>
</reference>
<keyword evidence="3 4" id="KW-0143">Chaperone</keyword>
<dbReference type="EMBL" id="KV454414">
    <property type="protein sequence ID" value="ODQ63763.1"/>
    <property type="molecule type" value="Genomic_DNA"/>
</dbReference>
<dbReference type="GO" id="GO:0006121">
    <property type="term" value="P:mitochondrial electron transport, succinate to ubiquinone"/>
    <property type="evidence" value="ECO:0007669"/>
    <property type="project" value="UniProtKB-UniRule"/>
</dbReference>
<protein>
    <recommendedName>
        <fullName evidence="4">Succinate dehydrogenase assembly factor 2, mitochondrial</fullName>
        <shortName evidence="4">SDH assembly factor 2</shortName>
        <shortName evidence="4">SDHAF2</shortName>
    </recommendedName>
</protein>
<comment type="function">
    <text evidence="4">Plays an essential role in the assembly of succinate dehydrogenase (SDH), an enzyme complex (also referred to as respiratory complex II) that is a component of both the tricarboxylic acid (TCA) cycle and the mitochondrial electron transport chain, and which couples the oxidation of succinate to fumarate with the reduction of ubiquinone (coenzyme Q) to ubiquinol. Required for flavinylation (covalent attachment of FAD) of the flavoprotein subunit of the SDH catalytic dimer.</text>
</comment>
<dbReference type="SUPFAM" id="SSF109910">
    <property type="entry name" value="YgfY-like"/>
    <property type="match status" value="1"/>
</dbReference>
<dbReference type="InterPro" id="IPR036714">
    <property type="entry name" value="SDH_sf"/>
</dbReference>
<comment type="subunit">
    <text evidence="4">Interacts with the flavoprotein subunit within the SDH catalytic dimer.</text>
</comment>
<comment type="similarity">
    <text evidence="4">Belongs to the SDHAF2 family.</text>
</comment>
<organism evidence="5 6">
    <name type="scientific">Nadsonia fulvescens var. elongata DSM 6958</name>
    <dbReference type="NCBI Taxonomy" id="857566"/>
    <lineage>
        <taxon>Eukaryota</taxon>
        <taxon>Fungi</taxon>
        <taxon>Dikarya</taxon>
        <taxon>Ascomycota</taxon>
        <taxon>Saccharomycotina</taxon>
        <taxon>Dipodascomycetes</taxon>
        <taxon>Dipodascales</taxon>
        <taxon>Dipodascales incertae sedis</taxon>
        <taxon>Nadsonia</taxon>
    </lineage>
</organism>
<proteinExistence type="inferred from homology"/>
<evidence type="ECO:0000256" key="4">
    <source>
        <dbReference type="HAMAP-Rule" id="MF_03057"/>
    </source>
</evidence>
<dbReference type="GO" id="GO:0034553">
    <property type="term" value="P:mitochondrial respiratory chain complex II assembly"/>
    <property type="evidence" value="ECO:0007669"/>
    <property type="project" value="TreeGrafter"/>
</dbReference>
<dbReference type="FunFam" id="1.10.150.250:FF:000002">
    <property type="entry name" value="Succinate dehydrogenase assembly factor 2, mitochondrial"/>
    <property type="match status" value="1"/>
</dbReference>
<dbReference type="InterPro" id="IPR028882">
    <property type="entry name" value="SDHAF2"/>
</dbReference>
<dbReference type="GO" id="GO:0005759">
    <property type="term" value="C:mitochondrial matrix"/>
    <property type="evidence" value="ECO:0007669"/>
    <property type="project" value="UniProtKB-SubCell"/>
</dbReference>
<keyword evidence="6" id="KW-1185">Reference proteome</keyword>
<dbReference type="PANTHER" id="PTHR12469">
    <property type="entry name" value="PROTEIN EMI5 HOMOLOG, MITOCHONDRIAL"/>
    <property type="match status" value="1"/>
</dbReference>
<dbReference type="STRING" id="857566.A0A1E3PEB9"/>
<dbReference type="AlphaFoldDB" id="A0A1E3PEB9"/>
<evidence type="ECO:0000256" key="1">
    <source>
        <dbReference type="ARBA" id="ARBA00004305"/>
    </source>
</evidence>
<dbReference type="InterPro" id="IPR005631">
    <property type="entry name" value="SDH"/>
</dbReference>
<dbReference type="HAMAP" id="MF_03057">
    <property type="entry name" value="SDHAF2"/>
    <property type="match status" value="1"/>
</dbReference>
<gene>
    <name evidence="5" type="ORF">NADFUDRAFT_84357</name>
</gene>
<name>A0A1E3PEB9_9ASCO</name>
<dbReference type="Gene3D" id="1.10.150.250">
    <property type="entry name" value="Flavinator of succinate dehydrogenase"/>
    <property type="match status" value="1"/>
</dbReference>
<dbReference type="OrthoDB" id="284292at2759"/>
<dbReference type="PANTHER" id="PTHR12469:SF2">
    <property type="entry name" value="SUCCINATE DEHYDROGENASE ASSEMBLY FACTOR 2, MITOCHONDRIAL"/>
    <property type="match status" value="1"/>
</dbReference>
<evidence type="ECO:0000256" key="3">
    <source>
        <dbReference type="ARBA" id="ARBA00023186"/>
    </source>
</evidence>
<evidence type="ECO:0000313" key="5">
    <source>
        <dbReference type="EMBL" id="ODQ63763.1"/>
    </source>
</evidence>
<keyword evidence="2 4" id="KW-0496">Mitochondrion</keyword>
<sequence length="160" mass="18906">MLNSQIVRRVAGLSGRIATVPRTALLRTFADKASRAPEDTALNHEVKVKFTIEPIPRPNEPTENKRARLLYQSRKRGILETDLLLSKYADLYLKDMTREELEEYDELLDNPDWDIFYWATRNEDVKVCPERWESSKTMEKLRDLAENRNRHTLRMPDLKF</sequence>